<reference evidence="1 2" key="1">
    <citation type="journal article" date="2010" name="J. Bacteriol.">
        <title>Complete genome sequence of the representative gamma-hexachlorocyclohexane-degrading bacterium Sphingobium japonicum UT26.</title>
        <authorList>
            <person name="Nagata Y."/>
            <person name="Ohtsubo Y."/>
            <person name="Endo R."/>
            <person name="Ichikawa N."/>
            <person name="Ankai A."/>
            <person name="Oguchi A."/>
            <person name="Fukui S."/>
            <person name="Fujita N."/>
            <person name="Tsuda M."/>
        </authorList>
    </citation>
    <scope>NUCLEOTIDE SEQUENCE [LARGE SCALE GENOMIC DNA]</scope>
    <source>
        <strain evidence="2">DSM 16413 / CCM 7287 / MTCC 6362 / UT26 / NBRC 101211 / UT26S</strain>
    </source>
</reference>
<sequence length="147" mass="16142">MPWLSVQTGALVHASSLRLSAPSLLTERIAPMLARLLGVLPWPKSSQDTCDPRSNPIFSHWPPTPKNLWAYQPSTRQGLRDLSEWRPGNALLFAGISARCGSAGTAIGSRLGHGYRQHRAVDRACSTRNPAHSSFNSGYWNRARGNL</sequence>
<dbReference type="AlphaFoldDB" id="D4Z224"/>
<evidence type="ECO:0000313" key="1">
    <source>
        <dbReference type="EMBL" id="BAI96656.1"/>
    </source>
</evidence>
<dbReference type="EMBL" id="AP010803">
    <property type="protein sequence ID" value="BAI96656.1"/>
    <property type="molecule type" value="Genomic_DNA"/>
</dbReference>
<accession>D4Z224</accession>
<proteinExistence type="predicted"/>
<dbReference type="HOGENOM" id="CLU_1766838_0_0_5"/>
<dbReference type="KEGG" id="sjp:SJA_C1-18220"/>
<gene>
    <name evidence="1" type="ordered locus">SJA_C1-18220</name>
</gene>
<protein>
    <submittedName>
        <fullName evidence="1">Uncharacterized protein</fullName>
    </submittedName>
</protein>
<dbReference type="STRING" id="452662.SJA_C1-18220"/>
<name>D4Z224_SPHIU</name>
<keyword evidence="2" id="KW-1185">Reference proteome</keyword>
<evidence type="ECO:0000313" key="2">
    <source>
        <dbReference type="Proteomes" id="UP000007753"/>
    </source>
</evidence>
<organism evidence="1 2">
    <name type="scientific">Sphingobium indicum (strain DSM 16413 / CCM 7287 / MTCC 6362 / UT26 / NBRC 101211 / UT26S)</name>
    <name type="common">Sphingobium japonicum</name>
    <dbReference type="NCBI Taxonomy" id="452662"/>
    <lineage>
        <taxon>Bacteria</taxon>
        <taxon>Pseudomonadati</taxon>
        <taxon>Pseudomonadota</taxon>
        <taxon>Alphaproteobacteria</taxon>
        <taxon>Sphingomonadales</taxon>
        <taxon>Sphingomonadaceae</taxon>
        <taxon>Sphingobium</taxon>
    </lineage>
</organism>
<dbReference type="Proteomes" id="UP000007753">
    <property type="component" value="Chromosome 1"/>
</dbReference>